<evidence type="ECO:0000313" key="1">
    <source>
        <dbReference type="EMBL" id="BDT56861.1"/>
    </source>
</evidence>
<organism evidence="1 2">
    <name type="scientific">Massilia varians</name>
    <dbReference type="NCBI Taxonomy" id="457921"/>
    <lineage>
        <taxon>Bacteria</taxon>
        <taxon>Pseudomonadati</taxon>
        <taxon>Pseudomonadota</taxon>
        <taxon>Betaproteobacteria</taxon>
        <taxon>Burkholderiales</taxon>
        <taxon>Oxalobacteraceae</taxon>
        <taxon>Telluria group</taxon>
        <taxon>Massilia</taxon>
    </lineage>
</organism>
<name>A0ABM8C101_9BURK</name>
<reference evidence="1" key="1">
    <citation type="submission" date="2022-11" db="EMBL/GenBank/DDBJ databases">
        <title>Isolation and characterization of PLA-degrading bacterium Massilia sp. from Antarctic soil.</title>
        <authorList>
            <person name="Sato K."/>
            <person name="Gomez-Fuentes C."/>
            <person name="Ahmad S.A."/>
            <person name="Zulkharnain A."/>
        </authorList>
    </citation>
    <scope>NUCLEOTIDE SEQUENCE</scope>
    <source>
        <strain evidence="1">N-3</strain>
    </source>
</reference>
<proteinExistence type="predicted"/>
<dbReference type="EMBL" id="AP026966">
    <property type="protein sequence ID" value="BDT56861.1"/>
    <property type="molecule type" value="Genomic_DNA"/>
</dbReference>
<evidence type="ECO:0000313" key="2">
    <source>
        <dbReference type="Proteomes" id="UP001163336"/>
    </source>
</evidence>
<keyword evidence="2" id="KW-1185">Reference proteome</keyword>
<dbReference type="RefSeq" id="WP_281911777.1">
    <property type="nucleotide sequence ID" value="NZ_AP026966.1"/>
</dbReference>
<sequence length="56" mass="6451">MIDNIAILIFSSAIVYTVFRAVKLDKVLPWFSADSDQQLQALQLKEQKKSRKGIRK</sequence>
<dbReference type="Proteomes" id="UP001163336">
    <property type="component" value="Chromosome"/>
</dbReference>
<accession>A0ABM8C101</accession>
<protein>
    <submittedName>
        <fullName evidence="1">Uncharacterized protein</fullName>
    </submittedName>
</protein>
<gene>
    <name evidence="1" type="ORF">MasN3_03550</name>
</gene>